<comment type="caution">
    <text evidence="1">The sequence shown here is derived from an EMBL/GenBank/DDBJ whole genome shotgun (WGS) entry which is preliminary data.</text>
</comment>
<accession>A0ACC0A4R0</accession>
<organism evidence="1 2">
    <name type="scientific">Catharanthus roseus</name>
    <name type="common">Madagascar periwinkle</name>
    <name type="synonym">Vinca rosea</name>
    <dbReference type="NCBI Taxonomy" id="4058"/>
    <lineage>
        <taxon>Eukaryota</taxon>
        <taxon>Viridiplantae</taxon>
        <taxon>Streptophyta</taxon>
        <taxon>Embryophyta</taxon>
        <taxon>Tracheophyta</taxon>
        <taxon>Spermatophyta</taxon>
        <taxon>Magnoliopsida</taxon>
        <taxon>eudicotyledons</taxon>
        <taxon>Gunneridae</taxon>
        <taxon>Pentapetalae</taxon>
        <taxon>asterids</taxon>
        <taxon>lamiids</taxon>
        <taxon>Gentianales</taxon>
        <taxon>Apocynaceae</taxon>
        <taxon>Rauvolfioideae</taxon>
        <taxon>Vinceae</taxon>
        <taxon>Catharanthinae</taxon>
        <taxon>Catharanthus</taxon>
    </lineage>
</organism>
<sequence>MWASSSKHSLGNQFCNKFNPPSTVAGRLSGGELLKVLIPIADSRFPLPSMVLRHLFQHGRCVPSCAMNATSLEMIGITILISSKRCEGLKKKGGYEQSNRRDLQ</sequence>
<protein>
    <submittedName>
        <fullName evidence="1">Uncharacterized protein</fullName>
    </submittedName>
</protein>
<proteinExistence type="predicted"/>
<name>A0ACC0A4R0_CATRO</name>
<reference evidence="2" key="1">
    <citation type="journal article" date="2023" name="Nat. Plants">
        <title>Single-cell RNA sequencing provides a high-resolution roadmap for understanding the multicellular compartmentation of specialized metabolism.</title>
        <authorList>
            <person name="Sun S."/>
            <person name="Shen X."/>
            <person name="Li Y."/>
            <person name="Li Y."/>
            <person name="Wang S."/>
            <person name="Li R."/>
            <person name="Zhang H."/>
            <person name="Shen G."/>
            <person name="Guo B."/>
            <person name="Wei J."/>
            <person name="Xu J."/>
            <person name="St-Pierre B."/>
            <person name="Chen S."/>
            <person name="Sun C."/>
        </authorList>
    </citation>
    <scope>NUCLEOTIDE SEQUENCE [LARGE SCALE GENOMIC DNA]</scope>
</reference>
<evidence type="ECO:0000313" key="1">
    <source>
        <dbReference type="EMBL" id="KAI5654526.1"/>
    </source>
</evidence>
<gene>
    <name evidence="1" type="ORF">M9H77_31713</name>
</gene>
<dbReference type="EMBL" id="CM044707">
    <property type="protein sequence ID" value="KAI5654526.1"/>
    <property type="molecule type" value="Genomic_DNA"/>
</dbReference>
<dbReference type="Proteomes" id="UP001060085">
    <property type="component" value="Linkage Group LG07"/>
</dbReference>
<evidence type="ECO:0000313" key="2">
    <source>
        <dbReference type="Proteomes" id="UP001060085"/>
    </source>
</evidence>
<keyword evidence="2" id="KW-1185">Reference proteome</keyword>